<dbReference type="Proteomes" id="UP000828251">
    <property type="component" value="Unassembled WGS sequence"/>
</dbReference>
<name>A0A9D3W3C9_9ROSI</name>
<evidence type="ECO:0000256" key="1">
    <source>
        <dbReference type="SAM" id="MobiDB-lite"/>
    </source>
</evidence>
<dbReference type="OrthoDB" id="1685917at2759"/>
<sequence length="90" mass="10125">MANKPLSRQFPNSDTSCHQSCSKNIMENKVKYVEGGAVGRRSPRGTRPIPKRGQIKSRIAATAFHSIVSVLSKASPNHHHFHWKTYLREA</sequence>
<gene>
    <name evidence="2" type="ORF">J1N35_010976</name>
</gene>
<evidence type="ECO:0000313" key="3">
    <source>
        <dbReference type="Proteomes" id="UP000828251"/>
    </source>
</evidence>
<dbReference type="EMBL" id="JAIQCV010000004">
    <property type="protein sequence ID" value="KAH1107208.1"/>
    <property type="molecule type" value="Genomic_DNA"/>
</dbReference>
<feature type="compositionally biased region" description="Polar residues" evidence="1">
    <location>
        <begin position="9"/>
        <end position="20"/>
    </location>
</feature>
<reference evidence="2 3" key="1">
    <citation type="journal article" date="2021" name="Plant Biotechnol. J.">
        <title>Multi-omics assisted identification of the key and species-specific regulatory components of drought-tolerant mechanisms in Gossypium stocksii.</title>
        <authorList>
            <person name="Yu D."/>
            <person name="Ke L."/>
            <person name="Zhang D."/>
            <person name="Wu Y."/>
            <person name="Sun Y."/>
            <person name="Mei J."/>
            <person name="Sun J."/>
            <person name="Sun Y."/>
        </authorList>
    </citation>
    <scope>NUCLEOTIDE SEQUENCE [LARGE SCALE GENOMIC DNA]</scope>
    <source>
        <strain evidence="3">cv. E1</strain>
        <tissue evidence="2">Leaf</tissue>
    </source>
</reference>
<keyword evidence="3" id="KW-1185">Reference proteome</keyword>
<feature type="region of interest" description="Disordered" evidence="1">
    <location>
        <begin position="1"/>
        <end position="20"/>
    </location>
</feature>
<comment type="caution">
    <text evidence="2">The sequence shown here is derived from an EMBL/GenBank/DDBJ whole genome shotgun (WGS) entry which is preliminary data.</text>
</comment>
<proteinExistence type="predicted"/>
<organism evidence="2 3">
    <name type="scientific">Gossypium stocksii</name>
    <dbReference type="NCBI Taxonomy" id="47602"/>
    <lineage>
        <taxon>Eukaryota</taxon>
        <taxon>Viridiplantae</taxon>
        <taxon>Streptophyta</taxon>
        <taxon>Embryophyta</taxon>
        <taxon>Tracheophyta</taxon>
        <taxon>Spermatophyta</taxon>
        <taxon>Magnoliopsida</taxon>
        <taxon>eudicotyledons</taxon>
        <taxon>Gunneridae</taxon>
        <taxon>Pentapetalae</taxon>
        <taxon>rosids</taxon>
        <taxon>malvids</taxon>
        <taxon>Malvales</taxon>
        <taxon>Malvaceae</taxon>
        <taxon>Malvoideae</taxon>
        <taxon>Gossypium</taxon>
    </lineage>
</organism>
<protein>
    <submittedName>
        <fullName evidence="2">Uncharacterized protein</fullName>
    </submittedName>
</protein>
<dbReference type="AlphaFoldDB" id="A0A9D3W3C9"/>
<accession>A0A9D3W3C9</accession>
<evidence type="ECO:0000313" key="2">
    <source>
        <dbReference type="EMBL" id="KAH1107208.1"/>
    </source>
</evidence>